<dbReference type="EMBL" id="JAJEQM010000010">
    <property type="protein sequence ID" value="MCC2210774.1"/>
    <property type="molecule type" value="Genomic_DNA"/>
</dbReference>
<gene>
    <name evidence="1" type="ORF">LKE05_08225</name>
</gene>
<organism evidence="1 2">
    <name type="scientific">Hominilimicola fabiformis</name>
    <dbReference type="NCBI Taxonomy" id="2885356"/>
    <lineage>
        <taxon>Bacteria</taxon>
        <taxon>Bacillati</taxon>
        <taxon>Bacillota</taxon>
        <taxon>Clostridia</taxon>
        <taxon>Eubacteriales</taxon>
        <taxon>Oscillospiraceae</taxon>
        <taxon>Hominilimicola</taxon>
    </lineage>
</organism>
<comment type="caution">
    <text evidence="1">The sequence shown here is derived from an EMBL/GenBank/DDBJ whole genome shotgun (WGS) entry which is preliminary data.</text>
</comment>
<dbReference type="AlphaFoldDB" id="A0AAE3J9L6"/>
<evidence type="ECO:0000313" key="2">
    <source>
        <dbReference type="Proteomes" id="UP001198242"/>
    </source>
</evidence>
<reference evidence="1 2" key="1">
    <citation type="submission" date="2021-10" db="EMBL/GenBank/DDBJ databases">
        <title>Anaerobic single-cell dispensing facilitates the cultivation of human gut bacteria.</title>
        <authorList>
            <person name="Afrizal A."/>
        </authorList>
    </citation>
    <scope>NUCLEOTIDE SEQUENCE [LARGE SCALE GENOMIC DNA]</scope>
    <source>
        <strain evidence="1 2">CLA-AA-H232</strain>
    </source>
</reference>
<name>A0AAE3J9L6_9FIRM</name>
<protein>
    <submittedName>
        <fullName evidence="1">Uncharacterized protein</fullName>
    </submittedName>
</protein>
<dbReference type="Proteomes" id="UP001198242">
    <property type="component" value="Unassembled WGS sequence"/>
</dbReference>
<accession>A0AAE3J9L6</accession>
<keyword evidence="2" id="KW-1185">Reference proteome</keyword>
<proteinExistence type="predicted"/>
<dbReference type="RefSeq" id="WP_308456505.1">
    <property type="nucleotide sequence ID" value="NZ_JAJEQM010000010.1"/>
</dbReference>
<sequence>MKVNICDICDKIIGHKQGVTLKASDHTLTRIIDNHVISNMKRKYKVHICDDCIEAIEEYCKAAKAESNTKEVQTKIKGYTKQIKD</sequence>
<evidence type="ECO:0000313" key="1">
    <source>
        <dbReference type="EMBL" id="MCC2210774.1"/>
    </source>
</evidence>